<dbReference type="OrthoDB" id="1397020at2"/>
<dbReference type="AlphaFoldDB" id="A0A410QEC3"/>
<dbReference type="KEGG" id="spoa:EQM13_12590"/>
<organism evidence="1 2">
    <name type="scientific">Acidilutibacter cellobiosedens</name>
    <dbReference type="NCBI Taxonomy" id="2507161"/>
    <lineage>
        <taxon>Bacteria</taxon>
        <taxon>Bacillati</taxon>
        <taxon>Bacillota</taxon>
        <taxon>Tissierellia</taxon>
        <taxon>Tissierellales</taxon>
        <taxon>Acidilutibacteraceae</taxon>
        <taxon>Acidilutibacter</taxon>
    </lineage>
</organism>
<dbReference type="RefSeq" id="WP_128752867.1">
    <property type="nucleotide sequence ID" value="NZ_CP035282.1"/>
</dbReference>
<evidence type="ECO:0000313" key="1">
    <source>
        <dbReference type="EMBL" id="QAT62337.1"/>
    </source>
</evidence>
<evidence type="ECO:0000313" key="2">
    <source>
        <dbReference type="Proteomes" id="UP000287969"/>
    </source>
</evidence>
<reference evidence="2" key="1">
    <citation type="submission" date="2019-01" db="EMBL/GenBank/DDBJ databases">
        <title>Draft genomes of a novel of Sporanaerobacter strains.</title>
        <authorList>
            <person name="Ma S."/>
        </authorList>
    </citation>
    <scope>NUCLEOTIDE SEQUENCE [LARGE SCALE GENOMIC DNA]</scope>
    <source>
        <strain evidence="2">NJN-17</strain>
    </source>
</reference>
<dbReference type="InterPro" id="IPR013420">
    <property type="entry name" value="CRISPR-assoc_prot_Cas8b/Csh1_C"/>
</dbReference>
<accession>A0A410QEC3</accession>
<name>A0A410QEC3_9FIRM</name>
<keyword evidence="2" id="KW-1185">Reference proteome</keyword>
<proteinExistence type="predicted"/>
<gene>
    <name evidence="1" type="primary">cas8b</name>
    <name evidence="1" type="ORF">EQM13_12590</name>
</gene>
<sequence>MLKDCIDTFKKIYEEKDDRIIIDNYVLPEGSYILVDGKGDIEKILEVNKEDTDRNDSMYYIFAEMDYLSRLVDMNKPVDPKKVIHSNNCFSFFIKKPNVNSKKLTGEVIDNYYKNILYPEKRYEGKKKDMYLDIEKKYGKADEKIIEKNKNWIKNRIYTIIEEENIKNDKNYLKIFFKADMEQYKIESEKYIIPNIYNDAKYNIKIGDEVLGLPNDNMGLNSKKPYLEHKTRKNKLPYLISEEDVMIQKKFFDYLMNYASQGRTNIYISDSDIKCLTNDESPDKDFSGYFLKVQKGKEVEIKDFDEIVLYENKIKNLNIENVLSIKYEGKEQHLNNYGPLENWKDLKNVINEVYFSKYLTNNYFTEPKDLKVYDPEIGRNILRYRKAFFDWLYKGDEMVIRQVFPQVTMNLIENSICNGYILRAKEQFNLRESIIKYFGGVKNMGDILKDISDKLREKIKKDSTDQIETDKGYYFAVGQLVSFLISKNKSSKKMHSLINPILNCSTDEKLKDELRKLFIKYNYDIWKDSKKFNNLYAMVIGYVPEKDGIMKDILIGGYLYSNLLYEKDKEEVKEDGK</sequence>
<dbReference type="Proteomes" id="UP000287969">
    <property type="component" value="Chromosome"/>
</dbReference>
<protein>
    <submittedName>
        <fullName evidence="1">Type I-B CRISPR-associated protein Cas8b/Csh1</fullName>
    </submittedName>
</protein>
<dbReference type="NCBIfam" id="TIGR02591">
    <property type="entry name" value="cas_Csh1"/>
    <property type="match status" value="1"/>
</dbReference>
<dbReference type="EMBL" id="CP035282">
    <property type="protein sequence ID" value="QAT62337.1"/>
    <property type="molecule type" value="Genomic_DNA"/>
</dbReference>